<dbReference type="InterPro" id="IPR006140">
    <property type="entry name" value="D-isomer_DH_NAD-bd"/>
</dbReference>
<organism evidence="4 5">
    <name type="scientific">Rhizobium vallis</name>
    <dbReference type="NCBI Taxonomy" id="634290"/>
    <lineage>
        <taxon>Bacteria</taxon>
        <taxon>Pseudomonadati</taxon>
        <taxon>Pseudomonadota</taxon>
        <taxon>Alphaproteobacteria</taxon>
        <taxon>Hyphomicrobiales</taxon>
        <taxon>Rhizobiaceae</taxon>
        <taxon>Rhizobium/Agrobacterium group</taxon>
        <taxon>Rhizobium</taxon>
    </lineage>
</organism>
<keyword evidence="2" id="KW-0520">NAD</keyword>
<evidence type="ECO:0000313" key="4">
    <source>
        <dbReference type="EMBL" id="RUM20523.1"/>
    </source>
</evidence>
<dbReference type="GO" id="GO:0051287">
    <property type="term" value="F:NAD binding"/>
    <property type="evidence" value="ECO:0007669"/>
    <property type="project" value="InterPro"/>
</dbReference>
<dbReference type="CDD" id="cd05300">
    <property type="entry name" value="2-Hacid_dh_1"/>
    <property type="match status" value="1"/>
</dbReference>
<dbReference type="RefSeq" id="WP_126924717.1">
    <property type="nucleotide sequence ID" value="NZ_ML133699.1"/>
</dbReference>
<feature type="domain" description="D-isomer specific 2-hydroxyacid dehydrogenase NAD-binding" evidence="3">
    <location>
        <begin position="116"/>
        <end position="288"/>
    </location>
</feature>
<dbReference type="AlphaFoldDB" id="A0A3S0Y1K1"/>
<evidence type="ECO:0000256" key="1">
    <source>
        <dbReference type="ARBA" id="ARBA00023002"/>
    </source>
</evidence>
<evidence type="ECO:0000259" key="3">
    <source>
        <dbReference type="Pfam" id="PF02826"/>
    </source>
</evidence>
<dbReference type="InterPro" id="IPR036291">
    <property type="entry name" value="NAD(P)-bd_dom_sf"/>
</dbReference>
<name>A0A3S0Y1K1_9HYPH</name>
<reference evidence="5" key="1">
    <citation type="submission" date="2018-11" db="EMBL/GenBank/DDBJ databases">
        <title>Rhizobium chutanense sp. nov., isolated from root nodules of Phaseolus vulgaris in China.</title>
        <authorList>
            <person name="Huo Y."/>
        </authorList>
    </citation>
    <scope>NUCLEOTIDE SEQUENCE [LARGE SCALE GENOMIC DNA]</scope>
    <source>
        <strain evidence="5">CCBAU 65647</strain>
    </source>
</reference>
<dbReference type="Proteomes" id="UP000278823">
    <property type="component" value="Unassembled WGS sequence"/>
</dbReference>
<dbReference type="SUPFAM" id="SSF51735">
    <property type="entry name" value="NAD(P)-binding Rossmann-fold domains"/>
    <property type="match status" value="1"/>
</dbReference>
<evidence type="ECO:0000313" key="5">
    <source>
        <dbReference type="Proteomes" id="UP000278823"/>
    </source>
</evidence>
<dbReference type="EMBL" id="RJTH01000015">
    <property type="protein sequence ID" value="RUM20523.1"/>
    <property type="molecule type" value="Genomic_DNA"/>
</dbReference>
<dbReference type="PANTHER" id="PTHR43333">
    <property type="entry name" value="2-HACID_DH_C DOMAIN-CONTAINING PROTEIN"/>
    <property type="match status" value="1"/>
</dbReference>
<dbReference type="Pfam" id="PF02826">
    <property type="entry name" value="2-Hacid_dh_C"/>
    <property type="match status" value="1"/>
</dbReference>
<comment type="caution">
    <text evidence="4">The sequence shown here is derived from an EMBL/GenBank/DDBJ whole genome shotgun (WGS) entry which is preliminary data.</text>
</comment>
<evidence type="ECO:0000256" key="2">
    <source>
        <dbReference type="ARBA" id="ARBA00023027"/>
    </source>
</evidence>
<dbReference type="GO" id="GO:0016491">
    <property type="term" value="F:oxidoreductase activity"/>
    <property type="evidence" value="ECO:0007669"/>
    <property type="project" value="UniProtKB-KW"/>
</dbReference>
<dbReference type="OrthoDB" id="9793626at2"/>
<dbReference type="PANTHER" id="PTHR43333:SF1">
    <property type="entry name" value="D-ISOMER SPECIFIC 2-HYDROXYACID DEHYDROGENASE NAD-BINDING DOMAIN-CONTAINING PROTEIN"/>
    <property type="match status" value="1"/>
</dbReference>
<sequence length="326" mass="35461">MRDFLVYIENKHTPESPYFVSKEAVSRALGPNARRSEIVIHPEQEPDLNVLRSASYFVGSGFDVRRLREHGQSLRFVHCTSAGVEKYMPLDWLPNGAFLTNSSGVHAEKGGAFGAMTVMMLCEGVPRHIRNQRLRRWDNQLSACLSSKTVVVLGFGELGSAIASRLRPFGVRIVGVSRSGRPHPDANEMVEVGDLQSVLPIADCLVVSCPLTPQTFGLIGRKQIASMKSGASLFNIARGPVVDNAALCAALEAGHLSGAALDVFDPEPLPATSPLWDVPNLMIFPHISCDDADGYVDRCLSIFAENVEHDLAGRPLRNRVDGKAGY</sequence>
<gene>
    <name evidence="4" type="ORF">EFQ99_29695</name>
</gene>
<protein>
    <submittedName>
        <fullName evidence="4">D-2-hydroxyacid dehydrogenase</fullName>
    </submittedName>
</protein>
<accession>A0A3S0Y1K1</accession>
<proteinExistence type="predicted"/>
<keyword evidence="1" id="KW-0560">Oxidoreductase</keyword>
<dbReference type="Gene3D" id="3.40.50.720">
    <property type="entry name" value="NAD(P)-binding Rossmann-like Domain"/>
    <property type="match status" value="2"/>
</dbReference>
<keyword evidence="5" id="KW-1185">Reference proteome</keyword>